<feature type="transmembrane region" description="Helical" evidence="5">
    <location>
        <begin position="30"/>
        <end position="51"/>
    </location>
</feature>
<dbReference type="InterPro" id="IPR050638">
    <property type="entry name" value="AA-Vitamin_Transporters"/>
</dbReference>
<feature type="transmembrane region" description="Helical" evidence="5">
    <location>
        <begin position="145"/>
        <end position="164"/>
    </location>
</feature>
<evidence type="ECO:0000256" key="1">
    <source>
        <dbReference type="ARBA" id="ARBA00004141"/>
    </source>
</evidence>
<accession>A0A1W1D8E2</accession>
<feature type="domain" description="EamA" evidence="6">
    <location>
        <begin position="3"/>
        <end position="135"/>
    </location>
</feature>
<feature type="transmembrane region" description="Helical" evidence="5">
    <location>
        <begin position="176"/>
        <end position="197"/>
    </location>
</feature>
<feature type="transmembrane region" description="Helical" evidence="5">
    <location>
        <begin position="63"/>
        <end position="84"/>
    </location>
</feature>
<dbReference type="InterPro" id="IPR017947">
    <property type="entry name" value="AryldialkylPase_Zn-BS"/>
</dbReference>
<dbReference type="EMBL" id="FPHR01000010">
    <property type="protein sequence ID" value="SFV76878.1"/>
    <property type="molecule type" value="Genomic_DNA"/>
</dbReference>
<dbReference type="GO" id="GO:0016020">
    <property type="term" value="C:membrane"/>
    <property type="evidence" value="ECO:0007669"/>
    <property type="project" value="UniProtKB-SubCell"/>
</dbReference>
<feature type="transmembrane region" description="Helical" evidence="5">
    <location>
        <begin position="209"/>
        <end position="231"/>
    </location>
</feature>
<dbReference type="SUPFAM" id="SSF103481">
    <property type="entry name" value="Multidrug resistance efflux transporter EmrE"/>
    <property type="match status" value="2"/>
</dbReference>
<proteinExistence type="predicted"/>
<gene>
    <name evidence="7" type="ORF">MNB_SUP05-4-814</name>
</gene>
<name>A0A1W1D8E2_9ZZZZ</name>
<feature type="transmembrane region" description="Helical" evidence="5">
    <location>
        <begin position="263"/>
        <end position="280"/>
    </location>
</feature>
<protein>
    <submittedName>
        <fullName evidence="7">Permease of the drug/metabolite transporter (DMT) superfamily</fullName>
    </submittedName>
</protein>
<comment type="subcellular location">
    <subcellularLocation>
        <location evidence="1">Membrane</location>
        <topology evidence="1">Multi-pass membrane protein</topology>
    </subcellularLocation>
</comment>
<feature type="transmembrane region" description="Helical" evidence="5">
    <location>
        <begin position="123"/>
        <end position="139"/>
    </location>
</feature>
<evidence type="ECO:0000256" key="3">
    <source>
        <dbReference type="ARBA" id="ARBA00022989"/>
    </source>
</evidence>
<evidence type="ECO:0000256" key="2">
    <source>
        <dbReference type="ARBA" id="ARBA00022692"/>
    </source>
</evidence>
<dbReference type="GO" id="GO:0008270">
    <property type="term" value="F:zinc ion binding"/>
    <property type="evidence" value="ECO:0007669"/>
    <property type="project" value="InterPro"/>
</dbReference>
<feature type="domain" description="EamA" evidence="6">
    <location>
        <begin position="147"/>
        <end position="279"/>
    </location>
</feature>
<keyword evidence="3 5" id="KW-1133">Transmembrane helix</keyword>
<dbReference type="PROSITE" id="PS01322">
    <property type="entry name" value="PHOSPHOTRIESTERASE_1"/>
    <property type="match status" value="1"/>
</dbReference>
<keyword evidence="4 5" id="KW-0472">Membrane</keyword>
<dbReference type="PANTHER" id="PTHR32322:SF2">
    <property type="entry name" value="EAMA DOMAIN-CONTAINING PROTEIN"/>
    <property type="match status" value="1"/>
</dbReference>
<keyword evidence="2 5" id="KW-0812">Transmembrane</keyword>
<sequence length="294" mass="31783">MPIYVVFLSVVAIWSTTPLAIQWSTLGSSFSFSVASRMLIGLAICIVLLTIQQKKLPMHRQALINYLYAGAGIFITMSLVYYSALSIPSGLISVVFGLTPIITGVFALFLLKDRFFSLSKAGGLLLGLLGLFTIFKHSFSIAETLLTGLLSVTLAMTFQAFISVKLKQINAHTSALETTTGALLVSVPLFILSWIMLGGEVPETSLKASLSIGYLAIFGSVIGFMSYYYLIKHASVQVVGIVPLLTPVFALLLGSTLNHEHITLTQFFGITLVLSGLLVYEYGPKKIPKSISTL</sequence>
<feature type="transmembrane region" description="Helical" evidence="5">
    <location>
        <begin position="90"/>
        <end position="111"/>
    </location>
</feature>
<dbReference type="InterPro" id="IPR000620">
    <property type="entry name" value="EamA_dom"/>
</dbReference>
<feature type="transmembrane region" description="Helical" evidence="5">
    <location>
        <begin position="238"/>
        <end position="257"/>
    </location>
</feature>
<reference evidence="7" key="1">
    <citation type="submission" date="2016-10" db="EMBL/GenBank/DDBJ databases">
        <authorList>
            <person name="de Groot N.N."/>
        </authorList>
    </citation>
    <scope>NUCLEOTIDE SEQUENCE</scope>
</reference>
<evidence type="ECO:0000256" key="4">
    <source>
        <dbReference type="ARBA" id="ARBA00023136"/>
    </source>
</evidence>
<evidence type="ECO:0000259" key="6">
    <source>
        <dbReference type="Pfam" id="PF00892"/>
    </source>
</evidence>
<organism evidence="7">
    <name type="scientific">hydrothermal vent metagenome</name>
    <dbReference type="NCBI Taxonomy" id="652676"/>
    <lineage>
        <taxon>unclassified sequences</taxon>
        <taxon>metagenomes</taxon>
        <taxon>ecological metagenomes</taxon>
    </lineage>
</organism>
<dbReference type="PANTHER" id="PTHR32322">
    <property type="entry name" value="INNER MEMBRANE TRANSPORTER"/>
    <property type="match status" value="1"/>
</dbReference>
<dbReference type="AlphaFoldDB" id="A0A1W1D8E2"/>
<dbReference type="Pfam" id="PF00892">
    <property type="entry name" value="EamA"/>
    <property type="match status" value="2"/>
</dbReference>
<dbReference type="GO" id="GO:0016788">
    <property type="term" value="F:hydrolase activity, acting on ester bonds"/>
    <property type="evidence" value="ECO:0007669"/>
    <property type="project" value="InterPro"/>
</dbReference>
<evidence type="ECO:0000256" key="5">
    <source>
        <dbReference type="SAM" id="Phobius"/>
    </source>
</evidence>
<dbReference type="InterPro" id="IPR037185">
    <property type="entry name" value="EmrE-like"/>
</dbReference>
<evidence type="ECO:0000313" key="7">
    <source>
        <dbReference type="EMBL" id="SFV76878.1"/>
    </source>
</evidence>